<dbReference type="AlphaFoldDB" id="A0A1A8XH28"/>
<proteinExistence type="predicted"/>
<name>A0A1A8XH28_9RHOO</name>
<dbReference type="EMBL" id="FLQY01000023">
    <property type="protein sequence ID" value="SBT04001.1"/>
    <property type="molecule type" value="Genomic_DNA"/>
</dbReference>
<gene>
    <name evidence="1" type="ORF">PROAA_1190010</name>
</gene>
<accession>A0A1A8XH28</accession>
<dbReference type="Proteomes" id="UP000199600">
    <property type="component" value="Unassembled WGS sequence"/>
</dbReference>
<reference evidence="1 2" key="1">
    <citation type="submission" date="2016-06" db="EMBL/GenBank/DDBJ databases">
        <authorList>
            <person name="Kjaerup R.B."/>
            <person name="Dalgaard T.S."/>
            <person name="Juul-Madsen H.R."/>
        </authorList>
    </citation>
    <scope>NUCLEOTIDE SEQUENCE [LARGE SCALE GENOMIC DNA]</scope>
    <source>
        <strain evidence="1">2</strain>
    </source>
</reference>
<evidence type="ECO:0000313" key="1">
    <source>
        <dbReference type="EMBL" id="SBT04001.1"/>
    </source>
</evidence>
<dbReference type="RefSeq" id="WP_245664113.1">
    <property type="nucleotide sequence ID" value="NZ_FLQY01000023.1"/>
</dbReference>
<protein>
    <submittedName>
        <fullName evidence="1">Uncharacterized protein</fullName>
    </submittedName>
</protein>
<evidence type="ECO:0000313" key="2">
    <source>
        <dbReference type="Proteomes" id="UP000199600"/>
    </source>
</evidence>
<keyword evidence="2" id="KW-1185">Reference proteome</keyword>
<sequence length="155" mass="17454">MIDRLDCTFLISKISPLDDKGHKGENQCVFESPARKGFMSRRMALLPKMFLVAALATTGAGAVTLKVVGFDDMSCHAWVQSKDDSEQRRVYLAWIRGVLTGHNYARLKQQVSDISENTVENFVDRYCVEKPNGQFSDAALRMSDRFSGRDEAITR</sequence>
<organism evidence="1 2">
    <name type="scientific">Candidatus Propionivibrio aalborgensis</name>
    <dbReference type="NCBI Taxonomy" id="1860101"/>
    <lineage>
        <taxon>Bacteria</taxon>
        <taxon>Pseudomonadati</taxon>
        <taxon>Pseudomonadota</taxon>
        <taxon>Betaproteobacteria</taxon>
        <taxon>Rhodocyclales</taxon>
        <taxon>Rhodocyclaceae</taxon>
        <taxon>Propionivibrio</taxon>
    </lineage>
</organism>